<protein>
    <submittedName>
        <fullName evidence="2">Uncharacterized protein</fullName>
    </submittedName>
</protein>
<evidence type="ECO:0000313" key="2">
    <source>
        <dbReference type="EMBL" id="KLJ11811.1"/>
    </source>
</evidence>
<proteinExistence type="predicted"/>
<dbReference type="AlphaFoldDB" id="A0A0H1BRS5"/>
<dbReference type="STRING" id="2060906.A0A0H1BRS5"/>
<dbReference type="OrthoDB" id="3431997at2759"/>
<feature type="region of interest" description="Disordered" evidence="1">
    <location>
        <begin position="1"/>
        <end position="41"/>
    </location>
</feature>
<evidence type="ECO:0000256" key="1">
    <source>
        <dbReference type="SAM" id="MobiDB-lite"/>
    </source>
</evidence>
<name>A0A0H1BRS5_9EURO</name>
<dbReference type="EMBL" id="LDEV01001335">
    <property type="protein sequence ID" value="KLJ11811.1"/>
    <property type="molecule type" value="Genomic_DNA"/>
</dbReference>
<feature type="compositionally biased region" description="Low complexity" evidence="1">
    <location>
        <begin position="21"/>
        <end position="41"/>
    </location>
</feature>
<keyword evidence="3" id="KW-1185">Reference proteome</keyword>
<sequence length="263" mass="29536">MNMDSPSSPQFQDEGNAGNRSTPTLPRSCSLSSSSPSTSPRTSTIYHIYFNSISHVNFTITKSPEKRHPVYHVQNSYFTPGTPDITLHAGPDQSGPILGRCKFVLFSTCTKIGLGISEEDMIWEDLTRVSKDHSRYRYEIDMGMDIGDGDKAGPTSLSAARAHARRRAFLWKRTHSVGVEDSRPSKFSPSNYKLVDEETGEVVAAFANNGFKSWKKKGKLEILKNDWLFGDAGKGFELMVLMGALAVMERERRRGMQWRYDQL</sequence>
<dbReference type="Proteomes" id="UP000053573">
    <property type="component" value="Unassembled WGS sequence"/>
</dbReference>
<reference evidence="3" key="1">
    <citation type="journal article" date="2015" name="PLoS Genet.">
        <title>The dynamic genome and transcriptome of the human fungal pathogen Blastomyces and close relative Emmonsia.</title>
        <authorList>
            <person name="Munoz J.F."/>
            <person name="Gauthier G.M."/>
            <person name="Desjardins C.A."/>
            <person name="Gallo J.E."/>
            <person name="Holder J."/>
            <person name="Sullivan T.D."/>
            <person name="Marty A.J."/>
            <person name="Carmen J.C."/>
            <person name="Chen Z."/>
            <person name="Ding L."/>
            <person name="Gujja S."/>
            <person name="Magrini V."/>
            <person name="Misas E."/>
            <person name="Mitreva M."/>
            <person name="Priest M."/>
            <person name="Saif S."/>
            <person name="Whiston E.A."/>
            <person name="Young S."/>
            <person name="Zeng Q."/>
            <person name="Goldman W.E."/>
            <person name="Mardis E.R."/>
            <person name="Taylor J.W."/>
            <person name="McEwen J.G."/>
            <person name="Clay O.K."/>
            <person name="Klein B.S."/>
            <person name="Cuomo C.A."/>
        </authorList>
    </citation>
    <scope>NUCLEOTIDE SEQUENCE [LARGE SCALE GENOMIC DNA]</scope>
    <source>
        <strain evidence="3">UAMH 139</strain>
    </source>
</reference>
<accession>A0A0H1BRS5</accession>
<organism evidence="2 3">
    <name type="scientific">Blastomyces silverae</name>
    <dbReference type="NCBI Taxonomy" id="2060906"/>
    <lineage>
        <taxon>Eukaryota</taxon>
        <taxon>Fungi</taxon>
        <taxon>Dikarya</taxon>
        <taxon>Ascomycota</taxon>
        <taxon>Pezizomycotina</taxon>
        <taxon>Eurotiomycetes</taxon>
        <taxon>Eurotiomycetidae</taxon>
        <taxon>Onygenales</taxon>
        <taxon>Ajellomycetaceae</taxon>
        <taxon>Blastomyces</taxon>
    </lineage>
</organism>
<comment type="caution">
    <text evidence="2">The sequence shown here is derived from an EMBL/GenBank/DDBJ whole genome shotgun (WGS) entry which is preliminary data.</text>
</comment>
<evidence type="ECO:0000313" key="3">
    <source>
        <dbReference type="Proteomes" id="UP000053573"/>
    </source>
</evidence>
<feature type="compositionally biased region" description="Polar residues" evidence="1">
    <location>
        <begin position="1"/>
        <end position="13"/>
    </location>
</feature>
<gene>
    <name evidence="2" type="ORF">EMPG_09235</name>
</gene>